<evidence type="ECO:0000313" key="1">
    <source>
        <dbReference type="EMBL" id="GCE85169.1"/>
    </source>
</evidence>
<dbReference type="RefSeq" id="WP_227002550.1">
    <property type="nucleotide sequence ID" value="NZ_BDLU01000070.1"/>
</dbReference>
<gene>
    <name evidence="1" type="ORF">MSKU9_3310</name>
</gene>
<dbReference type="AlphaFoldDB" id="A0A4P5NU51"/>
<evidence type="ECO:0000313" key="2">
    <source>
        <dbReference type="Proteomes" id="UP000315095"/>
    </source>
</evidence>
<dbReference type="EMBL" id="BDLU01000070">
    <property type="protein sequence ID" value="GCE85169.1"/>
    <property type="molecule type" value="Genomic_DNA"/>
</dbReference>
<name>A0A4P5NU51_9PROT</name>
<proteinExistence type="predicted"/>
<reference evidence="2" key="1">
    <citation type="submission" date="2017-01" db="EMBL/GenBank/DDBJ databases">
        <title>Komagataeibacter sp. MSKU9 whole genome sequencing project.</title>
        <authorList>
            <person name="Matsutani M."/>
            <person name="Naloka K."/>
            <person name="Theeragool G."/>
            <person name="Yakushi T."/>
            <person name="Matsushita K."/>
        </authorList>
    </citation>
    <scope>NUCLEOTIDE SEQUENCE [LARGE SCALE GENOMIC DNA]</scope>
    <source>
        <strain evidence="2">MSKU9</strain>
    </source>
</reference>
<comment type="caution">
    <text evidence="1">The sequence shown here is derived from an EMBL/GenBank/DDBJ whole genome shotgun (WGS) entry which is preliminary data.</text>
</comment>
<organism evidence="1 2">
    <name type="scientific">Komagataeibacter diospyri</name>
    <dbReference type="NCBI Taxonomy" id="1932662"/>
    <lineage>
        <taxon>Bacteria</taxon>
        <taxon>Pseudomonadati</taxon>
        <taxon>Pseudomonadota</taxon>
        <taxon>Alphaproteobacteria</taxon>
        <taxon>Acetobacterales</taxon>
        <taxon>Acetobacteraceae</taxon>
        <taxon>Komagataeibacter</taxon>
    </lineage>
</organism>
<keyword evidence="2" id="KW-1185">Reference proteome</keyword>
<sequence length="70" mass="8444">MMENYQAWDRALRQRPDDASARWCRDNCLLHIRSRTGIKAVVEQARQNWLQRRQVVPLRAQKVRERELIG</sequence>
<protein>
    <submittedName>
        <fullName evidence="1">Uncharacterized protein</fullName>
    </submittedName>
</protein>
<dbReference type="Proteomes" id="UP000315095">
    <property type="component" value="Unassembled WGS sequence"/>
</dbReference>
<accession>A0A4P5NU51</accession>